<evidence type="ECO:0000256" key="3">
    <source>
        <dbReference type="ARBA" id="ARBA00022741"/>
    </source>
</evidence>
<dbReference type="GO" id="GO:0005524">
    <property type="term" value="F:ATP binding"/>
    <property type="evidence" value="ECO:0007669"/>
    <property type="project" value="UniProtKB-UniRule"/>
</dbReference>
<evidence type="ECO:0000256" key="1">
    <source>
        <dbReference type="ARBA" id="ARBA00022490"/>
    </source>
</evidence>
<keyword evidence="3 6" id="KW-0547">Nucleotide-binding</keyword>
<feature type="domain" description="RecF/RecN/SMC N-terminal" evidence="7">
    <location>
        <begin position="3"/>
        <end position="336"/>
    </location>
</feature>
<protein>
    <recommendedName>
        <fullName evidence="6">DNA replication and repair protein RecF</fullName>
    </recommendedName>
</protein>
<dbReference type="Proteomes" id="UP000218113">
    <property type="component" value="Unassembled WGS sequence"/>
</dbReference>
<dbReference type="InterPro" id="IPR001238">
    <property type="entry name" value="DNA-binding_RecF"/>
</dbReference>
<evidence type="ECO:0000256" key="5">
    <source>
        <dbReference type="ARBA" id="ARBA00023125"/>
    </source>
</evidence>
<dbReference type="AlphaFoldDB" id="A0A2A4T9S8"/>
<comment type="similarity">
    <text evidence="6">Belongs to the RecF family.</text>
</comment>
<dbReference type="GO" id="GO:0005737">
    <property type="term" value="C:cytoplasm"/>
    <property type="evidence" value="ECO:0007669"/>
    <property type="project" value="UniProtKB-SubCell"/>
</dbReference>
<evidence type="ECO:0000313" key="8">
    <source>
        <dbReference type="EMBL" id="PCI30292.1"/>
    </source>
</evidence>
<dbReference type="SUPFAM" id="SSF52540">
    <property type="entry name" value="P-loop containing nucleoside triphosphate hydrolases"/>
    <property type="match status" value="1"/>
</dbReference>
<dbReference type="HAMAP" id="MF_00365">
    <property type="entry name" value="RecF"/>
    <property type="match status" value="1"/>
</dbReference>
<dbReference type="PANTHER" id="PTHR32182:SF0">
    <property type="entry name" value="DNA REPLICATION AND REPAIR PROTEIN RECF"/>
    <property type="match status" value="1"/>
</dbReference>
<keyword evidence="6" id="KW-0227">DNA damage</keyword>
<name>A0A2A4T9S8_9DELT</name>
<gene>
    <name evidence="6" type="primary">recF</name>
    <name evidence="8" type="ORF">COB67_02115</name>
</gene>
<dbReference type="GO" id="GO:0003697">
    <property type="term" value="F:single-stranded DNA binding"/>
    <property type="evidence" value="ECO:0007669"/>
    <property type="project" value="UniProtKB-UniRule"/>
</dbReference>
<feature type="binding site" evidence="6">
    <location>
        <begin position="30"/>
        <end position="37"/>
    </location>
    <ligand>
        <name>ATP</name>
        <dbReference type="ChEBI" id="CHEBI:30616"/>
    </ligand>
</feature>
<evidence type="ECO:0000259" key="7">
    <source>
        <dbReference type="Pfam" id="PF02463"/>
    </source>
</evidence>
<keyword evidence="1 6" id="KW-0963">Cytoplasm</keyword>
<evidence type="ECO:0000256" key="6">
    <source>
        <dbReference type="HAMAP-Rule" id="MF_00365"/>
    </source>
</evidence>
<keyword evidence="2 6" id="KW-0235">DNA replication</keyword>
<sequence>MVIQSLALWNYRNYSQFEIDFHSGINFIYGRNGQGKTNLVEAIYFLTHLRSFRTAKIRNLYREKEVTASINAQLSKQGVVHTVQIGLQSNQKKVLINQKNLNYTSDYIKNYFSLLFAPDQLSAYKEYPLERRNFFDRVLILVVDQYFQRLKEFNRIKKQKNHLLRHQRGQEVFVWNQLLAEVVPQIVRSRTRLVEQVNENLSEIFQELTGRSDHLELCYRWDLEEKVGDDPEKLLDFLNGKLESEQSMGHMCYGPHKDDFWMTINGKKDKLFFSQGEYRISFLALQLALNRAITDSLQFCPVILLDDIFSELDTEVYHKTLEYISANHNQVFITSTSIPKKFQGLGKAFQIEQGRLVS</sequence>
<keyword evidence="6" id="KW-0742">SOS response</keyword>
<dbReference type="Gene3D" id="1.20.1050.90">
    <property type="entry name" value="RecF/RecN/SMC, N-terminal domain"/>
    <property type="match status" value="1"/>
</dbReference>
<accession>A0A2A4T9S8</accession>
<organism evidence="8 9">
    <name type="scientific">SAR324 cluster bacterium</name>
    <dbReference type="NCBI Taxonomy" id="2024889"/>
    <lineage>
        <taxon>Bacteria</taxon>
        <taxon>Deltaproteobacteria</taxon>
        <taxon>SAR324 cluster</taxon>
    </lineage>
</organism>
<proteinExistence type="inferred from homology"/>
<evidence type="ECO:0000313" key="9">
    <source>
        <dbReference type="Proteomes" id="UP000218113"/>
    </source>
</evidence>
<comment type="function">
    <text evidence="6">The RecF protein is involved in DNA metabolism; it is required for DNA replication and normal SOS inducibility. RecF binds preferentially to single-stranded, linear DNA. It also seems to bind ATP.</text>
</comment>
<evidence type="ECO:0000256" key="2">
    <source>
        <dbReference type="ARBA" id="ARBA00022705"/>
    </source>
</evidence>
<dbReference type="InterPro" id="IPR042174">
    <property type="entry name" value="RecF_2"/>
</dbReference>
<dbReference type="GO" id="GO:0006302">
    <property type="term" value="P:double-strand break repair"/>
    <property type="evidence" value="ECO:0007669"/>
    <property type="project" value="TreeGrafter"/>
</dbReference>
<keyword evidence="4 6" id="KW-0067">ATP-binding</keyword>
<reference evidence="9" key="1">
    <citation type="submission" date="2017-08" db="EMBL/GenBank/DDBJ databases">
        <title>A dynamic microbial community with high functional redundancy inhabits the cold, oxic subseafloor aquifer.</title>
        <authorList>
            <person name="Tully B.J."/>
            <person name="Wheat C.G."/>
            <person name="Glazer B.T."/>
            <person name="Huber J.A."/>
        </authorList>
    </citation>
    <scope>NUCLEOTIDE SEQUENCE [LARGE SCALE GENOMIC DNA]</scope>
</reference>
<keyword evidence="5 6" id="KW-0238">DNA-binding</keyword>
<dbReference type="InterPro" id="IPR027417">
    <property type="entry name" value="P-loop_NTPase"/>
</dbReference>
<dbReference type="EMBL" id="NVSR01000006">
    <property type="protein sequence ID" value="PCI30292.1"/>
    <property type="molecule type" value="Genomic_DNA"/>
</dbReference>
<keyword evidence="6" id="KW-0234">DNA repair</keyword>
<dbReference type="NCBIfam" id="TIGR00611">
    <property type="entry name" value="recf"/>
    <property type="match status" value="1"/>
</dbReference>
<dbReference type="Gene3D" id="3.40.50.300">
    <property type="entry name" value="P-loop containing nucleotide triphosphate hydrolases"/>
    <property type="match status" value="1"/>
</dbReference>
<evidence type="ECO:0000256" key="4">
    <source>
        <dbReference type="ARBA" id="ARBA00022840"/>
    </source>
</evidence>
<dbReference type="PANTHER" id="PTHR32182">
    <property type="entry name" value="DNA REPLICATION AND REPAIR PROTEIN RECF"/>
    <property type="match status" value="1"/>
</dbReference>
<dbReference type="GO" id="GO:0006260">
    <property type="term" value="P:DNA replication"/>
    <property type="evidence" value="ECO:0007669"/>
    <property type="project" value="UniProtKB-UniRule"/>
</dbReference>
<dbReference type="GO" id="GO:0000731">
    <property type="term" value="P:DNA synthesis involved in DNA repair"/>
    <property type="evidence" value="ECO:0007669"/>
    <property type="project" value="TreeGrafter"/>
</dbReference>
<comment type="caution">
    <text evidence="8">The sequence shown here is derived from an EMBL/GenBank/DDBJ whole genome shotgun (WGS) entry which is preliminary data.</text>
</comment>
<dbReference type="Pfam" id="PF02463">
    <property type="entry name" value="SMC_N"/>
    <property type="match status" value="1"/>
</dbReference>
<comment type="subcellular location">
    <subcellularLocation>
        <location evidence="6">Cytoplasm</location>
    </subcellularLocation>
</comment>
<dbReference type="InterPro" id="IPR003395">
    <property type="entry name" value="RecF/RecN/SMC_N"/>
</dbReference>
<dbReference type="GO" id="GO:0009432">
    <property type="term" value="P:SOS response"/>
    <property type="evidence" value="ECO:0007669"/>
    <property type="project" value="UniProtKB-UniRule"/>
</dbReference>